<dbReference type="STRING" id="999810.G2XX39"/>
<feature type="compositionally biased region" description="Polar residues" evidence="1">
    <location>
        <begin position="781"/>
        <end position="793"/>
    </location>
</feature>
<dbReference type="AlphaFoldDB" id="G2XX39"/>
<dbReference type="Proteomes" id="UP000008177">
    <property type="component" value="Unplaced contigs"/>
</dbReference>
<evidence type="ECO:0000256" key="1">
    <source>
        <dbReference type="SAM" id="MobiDB-lite"/>
    </source>
</evidence>
<feature type="region of interest" description="Disordered" evidence="1">
    <location>
        <begin position="211"/>
        <end position="230"/>
    </location>
</feature>
<evidence type="ECO:0000313" key="3">
    <source>
        <dbReference type="Proteomes" id="UP000008177"/>
    </source>
</evidence>
<feature type="compositionally biased region" description="Polar residues" evidence="1">
    <location>
        <begin position="564"/>
        <end position="586"/>
    </location>
</feature>
<feature type="region of interest" description="Disordered" evidence="1">
    <location>
        <begin position="855"/>
        <end position="878"/>
    </location>
</feature>
<sequence length="1046" mass="113759">MEEGGNDDLSLVAKLGTKQRIERAKLRAAERIAREDAARRAQQASITPSRSPFPSSPLITNSLPSTPNHASTASILLRSPTTNDERVERADALEALSKKIDRAGNFKLQELIMRMILKCSGAKEVAESFLALRDVEDNSEEEGERKRDDAAQIEDTGVHGDNHVLNTRGHGTSITSNADQYREVSLETQAPSESPTTVSNQLIGEANARQEYDTSNSDPALHPERSSILHNNETANQPCTLERRSHCDSVNAQGLSSRQSLPILNSNSQKYPTTIDGEGLATTAIQTTMDAFPTPNNGTLREVLSSTDISKAPDTILSGVAKAREKTVDDNSMSATPEISISRASESATTSVTTDTPQDNMLQLVNDISVRYLALARASGLANFPHEQLAGFRSGFPHNLSTKDFSFEAFNDLVDNFRRNIESMHEAHANNDTLGNVRSQEVREDFSGASDPGSPIPVDVNGQELDENLSHIDGVNPKAGETIATAEATDIEEDEYGIPDDMPSSHYNCDSCRKPIVLPEGSIISLSSIPTTCLHCKTRKAAGITRRRLGMKSRSAIVAEPPSLKTSNQPSPNPLDQSVIETSLRSSRPVAETSASHSETPLEAPPELLPEPLTEPLLESLREPLTDDIEQLSHSIEVEDNDFGETPRGSGLGHRDLVKEEHQGYDVTVELPAWPSSAIPCLSASQVLADSQISSINRKRKVEYIDGEAIYSHPIGPKRRRGRPLKNYRTMVLDASPADPSQASTPSTPTSRGISQVGLSGKKRGRPFGSKNKVKLEKIDSNQAIDSTETGQRQPAKKARGITRNAFNEGPDSIGDAAVWSGVPAQTQINSCSATESTISYFQGSSDRFVSTTRARQDSDPDYTPTWESEVRSGIIPNGDPTLSSLGGAVSNVGNESGAVDNTLTGSLEENLREPGSCNPQGRSSEDGCQFMNSSHRSDMDVVISRQDREVPVSQSSIPDHEQSRLSLVGALPWNTLNQDPSLTALPTPSPTIHSLQEHAPIICRRKQACRRKCKCEKKRRRRQLQEQKRQNKLLAKKNGGKDTIT</sequence>
<feature type="region of interest" description="Disordered" evidence="1">
    <location>
        <begin position="1021"/>
        <end position="1046"/>
    </location>
</feature>
<reference evidence="3" key="1">
    <citation type="journal article" date="2011" name="PLoS Genet.">
        <title>Genomic analysis of the necrotrophic fungal pathogens Sclerotinia sclerotiorum and Botrytis cinerea.</title>
        <authorList>
            <person name="Amselem J."/>
            <person name="Cuomo C.A."/>
            <person name="van Kan J.A."/>
            <person name="Viaud M."/>
            <person name="Benito E.P."/>
            <person name="Couloux A."/>
            <person name="Coutinho P.M."/>
            <person name="de Vries R.P."/>
            <person name="Dyer P.S."/>
            <person name="Fillinger S."/>
            <person name="Fournier E."/>
            <person name="Gout L."/>
            <person name="Hahn M."/>
            <person name="Kohn L."/>
            <person name="Lapalu N."/>
            <person name="Plummer K.M."/>
            <person name="Pradier J.M."/>
            <person name="Quevillon E."/>
            <person name="Sharon A."/>
            <person name="Simon A."/>
            <person name="ten Have A."/>
            <person name="Tudzynski B."/>
            <person name="Tudzynski P."/>
            <person name="Wincker P."/>
            <person name="Andrew M."/>
            <person name="Anthouard V."/>
            <person name="Beever R.E."/>
            <person name="Beffa R."/>
            <person name="Benoit I."/>
            <person name="Bouzid O."/>
            <person name="Brault B."/>
            <person name="Chen Z."/>
            <person name="Choquer M."/>
            <person name="Collemare J."/>
            <person name="Cotton P."/>
            <person name="Danchin E.G."/>
            <person name="Da Silva C."/>
            <person name="Gautier A."/>
            <person name="Giraud C."/>
            <person name="Giraud T."/>
            <person name="Gonzalez C."/>
            <person name="Grossetete S."/>
            <person name="Guldener U."/>
            <person name="Henrissat B."/>
            <person name="Howlett B.J."/>
            <person name="Kodira C."/>
            <person name="Kretschmer M."/>
            <person name="Lappartient A."/>
            <person name="Leroch M."/>
            <person name="Levis C."/>
            <person name="Mauceli E."/>
            <person name="Neuveglise C."/>
            <person name="Oeser B."/>
            <person name="Pearson M."/>
            <person name="Poulain J."/>
            <person name="Poussereau N."/>
            <person name="Quesneville H."/>
            <person name="Rascle C."/>
            <person name="Schumacher J."/>
            <person name="Segurens B."/>
            <person name="Sexton A."/>
            <person name="Silva E."/>
            <person name="Sirven C."/>
            <person name="Soanes D.M."/>
            <person name="Talbot N.J."/>
            <person name="Templeton M."/>
            <person name="Yandava C."/>
            <person name="Yarden O."/>
            <person name="Zeng Q."/>
            <person name="Rollins J.A."/>
            <person name="Lebrun M.H."/>
            <person name="Dickman M."/>
        </authorList>
    </citation>
    <scope>NUCLEOTIDE SEQUENCE [LARGE SCALE GENOMIC DNA]</scope>
    <source>
        <strain evidence="3">T4</strain>
    </source>
</reference>
<name>G2XX39_BOTF4</name>
<feature type="compositionally biased region" description="Polar residues" evidence="1">
    <location>
        <begin position="45"/>
        <end position="82"/>
    </location>
</feature>
<organism evidence="2 3">
    <name type="scientific">Botryotinia fuckeliana (strain T4)</name>
    <name type="common">Noble rot fungus</name>
    <name type="synonym">Botrytis cinerea</name>
    <dbReference type="NCBI Taxonomy" id="999810"/>
    <lineage>
        <taxon>Eukaryota</taxon>
        <taxon>Fungi</taxon>
        <taxon>Dikarya</taxon>
        <taxon>Ascomycota</taxon>
        <taxon>Pezizomycotina</taxon>
        <taxon>Leotiomycetes</taxon>
        <taxon>Helotiales</taxon>
        <taxon>Sclerotiniaceae</taxon>
        <taxon>Botrytis</taxon>
    </lineage>
</organism>
<protein>
    <submittedName>
        <fullName evidence="2">Uncharacterized protein</fullName>
    </submittedName>
</protein>
<feature type="region of interest" description="Disordered" evidence="1">
    <location>
        <begin position="35"/>
        <end position="84"/>
    </location>
</feature>
<feature type="region of interest" description="Disordered" evidence="1">
    <location>
        <begin position="136"/>
        <end position="177"/>
    </location>
</feature>
<proteinExistence type="predicted"/>
<accession>G2XX39</accession>
<dbReference type="EMBL" id="FQ790275">
    <property type="protein sequence ID" value="CCD45117.1"/>
    <property type="molecule type" value="Genomic_DNA"/>
</dbReference>
<dbReference type="HOGENOM" id="CLU_300152_0_0_1"/>
<feature type="region of interest" description="Disordered" evidence="1">
    <location>
        <begin position="911"/>
        <end position="933"/>
    </location>
</feature>
<evidence type="ECO:0000313" key="2">
    <source>
        <dbReference type="EMBL" id="CCD45117.1"/>
    </source>
</evidence>
<feature type="compositionally biased region" description="Polar residues" evidence="1">
    <location>
        <begin position="330"/>
        <end position="355"/>
    </location>
</feature>
<dbReference type="OrthoDB" id="5422613at2759"/>
<dbReference type="InParanoid" id="G2XX39"/>
<feature type="compositionally biased region" description="Low complexity" evidence="1">
    <location>
        <begin position="734"/>
        <end position="751"/>
    </location>
</feature>
<feature type="region of interest" description="Disordered" evidence="1">
    <location>
        <begin position="553"/>
        <end position="610"/>
    </location>
</feature>
<feature type="region of interest" description="Disordered" evidence="1">
    <location>
        <begin position="733"/>
        <end position="800"/>
    </location>
</feature>
<feature type="region of interest" description="Disordered" evidence="1">
    <location>
        <begin position="328"/>
        <end position="355"/>
    </location>
</feature>
<feature type="compositionally biased region" description="Basic and acidic residues" evidence="1">
    <location>
        <begin position="143"/>
        <end position="162"/>
    </location>
</feature>
<gene>
    <name evidence="2" type="ORF">BofuT4_P008340.1</name>
</gene>